<dbReference type="EMBL" id="ML119678">
    <property type="protein sequence ID" value="RPA81636.1"/>
    <property type="molecule type" value="Genomic_DNA"/>
</dbReference>
<dbReference type="PANTHER" id="PTHR12149:SF8">
    <property type="entry name" value="PROTEIN-RIBULOSAMINE 3-KINASE"/>
    <property type="match status" value="1"/>
</dbReference>
<evidence type="ECO:0000313" key="4">
    <source>
        <dbReference type="Proteomes" id="UP000275078"/>
    </source>
</evidence>
<keyword evidence="4" id="KW-1185">Reference proteome</keyword>
<evidence type="ECO:0000313" key="3">
    <source>
        <dbReference type="EMBL" id="RPA81636.1"/>
    </source>
</evidence>
<protein>
    <recommendedName>
        <fullName evidence="1">protein-ribulosamine 3-kinase</fullName>
        <ecNumber evidence="1">2.7.1.172</ecNumber>
    </recommendedName>
</protein>
<name>A0A3N4I840_ASCIM</name>
<reference evidence="3 4" key="1">
    <citation type="journal article" date="2018" name="Nat. Ecol. Evol.">
        <title>Pezizomycetes genomes reveal the molecular basis of ectomycorrhizal truffle lifestyle.</title>
        <authorList>
            <person name="Murat C."/>
            <person name="Payen T."/>
            <person name="Noel B."/>
            <person name="Kuo A."/>
            <person name="Morin E."/>
            <person name="Chen J."/>
            <person name="Kohler A."/>
            <person name="Krizsan K."/>
            <person name="Balestrini R."/>
            <person name="Da Silva C."/>
            <person name="Montanini B."/>
            <person name="Hainaut M."/>
            <person name="Levati E."/>
            <person name="Barry K.W."/>
            <person name="Belfiori B."/>
            <person name="Cichocki N."/>
            <person name="Clum A."/>
            <person name="Dockter R.B."/>
            <person name="Fauchery L."/>
            <person name="Guy J."/>
            <person name="Iotti M."/>
            <person name="Le Tacon F."/>
            <person name="Lindquist E.A."/>
            <person name="Lipzen A."/>
            <person name="Malagnac F."/>
            <person name="Mello A."/>
            <person name="Molinier V."/>
            <person name="Miyauchi S."/>
            <person name="Poulain J."/>
            <person name="Riccioni C."/>
            <person name="Rubini A."/>
            <person name="Sitrit Y."/>
            <person name="Splivallo R."/>
            <person name="Traeger S."/>
            <person name="Wang M."/>
            <person name="Zifcakova L."/>
            <person name="Wipf D."/>
            <person name="Zambonelli A."/>
            <person name="Paolocci F."/>
            <person name="Nowrousian M."/>
            <person name="Ottonello S."/>
            <person name="Baldrian P."/>
            <person name="Spatafora J.W."/>
            <person name="Henrissat B."/>
            <person name="Nagy L.G."/>
            <person name="Aury J.M."/>
            <person name="Wincker P."/>
            <person name="Grigoriev I.V."/>
            <person name="Bonfante P."/>
            <person name="Martin F.M."/>
        </authorList>
    </citation>
    <scope>NUCLEOTIDE SEQUENCE [LARGE SCALE GENOMIC DNA]</scope>
    <source>
        <strain evidence="3 4">RN42</strain>
    </source>
</reference>
<organism evidence="3 4">
    <name type="scientific">Ascobolus immersus RN42</name>
    <dbReference type="NCBI Taxonomy" id="1160509"/>
    <lineage>
        <taxon>Eukaryota</taxon>
        <taxon>Fungi</taxon>
        <taxon>Dikarya</taxon>
        <taxon>Ascomycota</taxon>
        <taxon>Pezizomycotina</taxon>
        <taxon>Pezizomycetes</taxon>
        <taxon>Pezizales</taxon>
        <taxon>Ascobolaceae</taxon>
        <taxon>Ascobolus</taxon>
    </lineage>
</organism>
<dbReference type="EC" id="2.7.1.172" evidence="1"/>
<comment type="catalytic activity">
    <reaction evidence="2">
        <text>N(6)-D-ribulosyl-L-lysyl-[protein] + ATP = N(6)-(3-O-phospho-D-ribulosyl)-L-lysyl-[protein] + ADP + H(+)</text>
        <dbReference type="Rhea" id="RHEA:48432"/>
        <dbReference type="Rhea" id="RHEA-COMP:12103"/>
        <dbReference type="Rhea" id="RHEA-COMP:12104"/>
        <dbReference type="ChEBI" id="CHEBI:15378"/>
        <dbReference type="ChEBI" id="CHEBI:30616"/>
        <dbReference type="ChEBI" id="CHEBI:90418"/>
        <dbReference type="ChEBI" id="CHEBI:90420"/>
        <dbReference type="ChEBI" id="CHEBI:456216"/>
        <dbReference type="EC" id="2.7.1.172"/>
    </reaction>
    <physiologicalReaction direction="left-to-right" evidence="2">
        <dbReference type="Rhea" id="RHEA:48433"/>
    </physiologicalReaction>
</comment>
<dbReference type="OrthoDB" id="5772781at2759"/>
<dbReference type="SUPFAM" id="SSF56112">
    <property type="entry name" value="Protein kinase-like (PK-like)"/>
    <property type="match status" value="1"/>
</dbReference>
<dbReference type="InterPro" id="IPR011009">
    <property type="entry name" value="Kinase-like_dom_sf"/>
</dbReference>
<dbReference type="PANTHER" id="PTHR12149">
    <property type="entry name" value="FRUCTOSAMINE 3 KINASE-RELATED PROTEIN"/>
    <property type="match status" value="1"/>
</dbReference>
<dbReference type="Pfam" id="PF03881">
    <property type="entry name" value="Fructosamin_kin"/>
    <property type="match status" value="1"/>
</dbReference>
<dbReference type="InterPro" id="IPR016477">
    <property type="entry name" value="Fructo-/Ketosamine-3-kinase"/>
</dbReference>
<gene>
    <name evidence="3" type="ORF">BJ508DRAFT_111709</name>
</gene>
<accession>A0A3N4I840</accession>
<dbReference type="Gene3D" id="3.90.1200.10">
    <property type="match status" value="1"/>
</dbReference>
<sequence length="252" mass="27944">MICGEMFSMTLIHRIDPELCPKPLAYGMVSADTPRELLPWGSDTAVDGEGAFLICEFVSILHHLGDGERGMPENTPQKDEIMGTFCKKLAAIHKSDDLRPEMFGFNLPTYIGLVEQEGIYVTTCCWADYFGRAMDRIIGRIKKGEYHCPEGTLRDELLGVYTKFKNSGVIETLLKNLKTPNGVPIQPSLVHGDLWCGNTGLVEDASGSARPIVFDAGCFYGHNEYVPSHLPPSSLLHCPFALLLRRMSVNCF</sequence>
<dbReference type="AlphaFoldDB" id="A0A3N4I840"/>
<proteinExistence type="predicted"/>
<dbReference type="GO" id="GO:0102193">
    <property type="term" value="F:protein-ribulosamine 3-kinase activity"/>
    <property type="evidence" value="ECO:0007669"/>
    <property type="project" value="UniProtKB-EC"/>
</dbReference>
<evidence type="ECO:0000256" key="2">
    <source>
        <dbReference type="ARBA" id="ARBA00048655"/>
    </source>
</evidence>
<evidence type="ECO:0000256" key="1">
    <source>
        <dbReference type="ARBA" id="ARBA00011961"/>
    </source>
</evidence>
<dbReference type="Proteomes" id="UP000275078">
    <property type="component" value="Unassembled WGS sequence"/>
</dbReference>